<dbReference type="CDD" id="cd00030">
    <property type="entry name" value="C2"/>
    <property type="match status" value="2"/>
</dbReference>
<dbReference type="OrthoDB" id="437421at2759"/>
<dbReference type="InterPro" id="IPR000008">
    <property type="entry name" value="C2_dom"/>
</dbReference>
<evidence type="ECO:0000313" key="7">
    <source>
        <dbReference type="Proteomes" id="UP000604046"/>
    </source>
</evidence>
<dbReference type="PANTHER" id="PTHR44019:SF8">
    <property type="entry name" value="POC1 CENTRIOLAR PROTEIN HOMOLOG"/>
    <property type="match status" value="1"/>
</dbReference>
<evidence type="ECO:0000256" key="1">
    <source>
        <dbReference type="ARBA" id="ARBA00022574"/>
    </source>
</evidence>
<dbReference type="InterPro" id="IPR015943">
    <property type="entry name" value="WD40/YVTN_repeat-like_dom_sf"/>
</dbReference>
<evidence type="ECO:0000256" key="4">
    <source>
        <dbReference type="SAM" id="MobiDB-lite"/>
    </source>
</evidence>
<evidence type="ECO:0000313" key="6">
    <source>
        <dbReference type="EMBL" id="CAE7397140.1"/>
    </source>
</evidence>
<feature type="compositionally biased region" description="Polar residues" evidence="4">
    <location>
        <begin position="105"/>
        <end position="116"/>
    </location>
</feature>
<feature type="domain" description="C2" evidence="5">
    <location>
        <begin position="340"/>
        <end position="454"/>
    </location>
</feature>
<evidence type="ECO:0000256" key="3">
    <source>
        <dbReference type="PROSITE-ProRule" id="PRU00221"/>
    </source>
</evidence>
<dbReference type="Pfam" id="PF00400">
    <property type="entry name" value="WD40"/>
    <property type="match status" value="1"/>
</dbReference>
<feature type="domain" description="C2" evidence="5">
    <location>
        <begin position="653"/>
        <end position="783"/>
    </location>
</feature>
<proteinExistence type="predicted"/>
<dbReference type="PANTHER" id="PTHR44019">
    <property type="entry name" value="WD REPEAT-CONTAINING PROTEIN 55"/>
    <property type="match status" value="1"/>
</dbReference>
<feature type="domain" description="C2" evidence="5">
    <location>
        <begin position="492"/>
        <end position="607"/>
    </location>
</feature>
<dbReference type="InterPro" id="IPR035892">
    <property type="entry name" value="C2_domain_sf"/>
</dbReference>
<keyword evidence="2" id="KW-0677">Repeat</keyword>
<dbReference type="PROSITE" id="PS50082">
    <property type="entry name" value="WD_REPEATS_2"/>
    <property type="match status" value="1"/>
</dbReference>
<name>A0A812QP90_9DINO</name>
<dbReference type="Proteomes" id="UP000604046">
    <property type="component" value="Unassembled WGS sequence"/>
</dbReference>
<dbReference type="Gene3D" id="2.130.10.10">
    <property type="entry name" value="YVTN repeat-like/Quinoprotein amine dehydrogenase"/>
    <property type="match status" value="3"/>
</dbReference>
<evidence type="ECO:0000256" key="2">
    <source>
        <dbReference type="ARBA" id="ARBA00022737"/>
    </source>
</evidence>
<keyword evidence="1 3" id="KW-0853">WD repeat</keyword>
<dbReference type="SUPFAM" id="SSF50978">
    <property type="entry name" value="WD40 repeat-like"/>
    <property type="match status" value="2"/>
</dbReference>
<dbReference type="Pfam" id="PF00168">
    <property type="entry name" value="C2"/>
    <property type="match status" value="3"/>
</dbReference>
<gene>
    <name evidence="6" type="primary">Tldc2</name>
    <name evidence="6" type="ORF">SNAT2548_LOCUS21624</name>
</gene>
<evidence type="ECO:0000259" key="5">
    <source>
        <dbReference type="SMART" id="SM00239"/>
    </source>
</evidence>
<dbReference type="SMART" id="SM00239">
    <property type="entry name" value="C2"/>
    <property type="match status" value="3"/>
</dbReference>
<dbReference type="InterPro" id="IPR001680">
    <property type="entry name" value="WD40_rpt"/>
</dbReference>
<organism evidence="6 7">
    <name type="scientific">Symbiodinium natans</name>
    <dbReference type="NCBI Taxonomy" id="878477"/>
    <lineage>
        <taxon>Eukaryota</taxon>
        <taxon>Sar</taxon>
        <taxon>Alveolata</taxon>
        <taxon>Dinophyceae</taxon>
        <taxon>Suessiales</taxon>
        <taxon>Symbiodiniaceae</taxon>
        <taxon>Symbiodinium</taxon>
    </lineage>
</organism>
<dbReference type="SMART" id="SM00320">
    <property type="entry name" value="WD40"/>
    <property type="match status" value="4"/>
</dbReference>
<dbReference type="PROSITE" id="PS50294">
    <property type="entry name" value="WD_REPEATS_REGION"/>
    <property type="match status" value="1"/>
</dbReference>
<feature type="region of interest" description="Disordered" evidence="4">
    <location>
        <begin position="95"/>
        <end position="128"/>
    </location>
</feature>
<accession>A0A812QP90</accession>
<comment type="caution">
    <text evidence="6">The sequence shown here is derived from an EMBL/GenBank/DDBJ whole genome shotgun (WGS) entry which is preliminary data.</text>
</comment>
<feature type="repeat" description="WD" evidence="3">
    <location>
        <begin position="240"/>
        <end position="270"/>
    </location>
</feature>
<dbReference type="SUPFAM" id="SSF49562">
    <property type="entry name" value="C2 domain (Calcium/lipid-binding domain, CaLB)"/>
    <property type="match status" value="3"/>
</dbReference>
<dbReference type="InterPro" id="IPR050505">
    <property type="entry name" value="WDR55/POC1"/>
</dbReference>
<dbReference type="EMBL" id="CAJNDS010002258">
    <property type="protein sequence ID" value="CAE7397140.1"/>
    <property type="molecule type" value="Genomic_DNA"/>
</dbReference>
<protein>
    <submittedName>
        <fullName evidence="6">Tldc2 protein</fullName>
    </submittedName>
</protein>
<sequence length="1219" mass="132526">MAKALEPPQAVQPGLVLHPSFNVTALAELEGSPYLLSADGKGAVCCWDVSPGTQITEPVHVLQAHSDAISQALLLRSSRIPEALEDLLWKGESEGSQAEADLSPKSKSTQAVSTAPSEAAGPVPLKAVPSMKKPKRRGLLQCCLCCCRGQSFKSGPHWLVATSSEDGHLVVWYFKPLPRKTPKAGEGIFEVTLISEWQSESAAKITSCLELHDGLLAVGFKQGCDVNLVDPCTATVCWVLYGHTAPITALAECADGRFVTGGADGAIRLWAKRTWSTAWPAQDSLRRAADPPADGTEPPLLPTEAWNELLGSETGKPGVCSMAFHAHTQQARRGEMAALFLRVLVQSGSNLIKAEALKKSQVYVACTVLDVADASQMSQETTAQTRSSRTGTWNESLTLSYRRSWIAGKQGLPECSWLDLEVMLGASRKKAPRTIARCSVPLEEVVRQLADAPSHELTPSARKLYSPLGQGPYEEVVDAELYVGFFEEAGDVLGVSVKSVHGLAVRFTQPIFVRATVRQSCAGAVQSLPAKVRDVTEVRSQTVNPWWDEILEFEIPVFVGDRHISHSPDYRLYFQVFCKERMNNEKLLAELFVPLADAIRADGQKAKSFELKPTEMLLNRGRKSSRSSAASGAGKEKPTLCLAFQAIVPCPKQIQCTVERLDSVKYAGTVDKNLQVRMCFVEGDPMLANPSVRTSSKQQTVKPVWKQRCVFDMPAGLLRSGFEPRPPSVRKGWVHDSREANQSSMAVCIDVCDRDAINGTDSFMCRGHVPLRTAWEAATKGRSLVSPQWVSLVPSAGARLQVGFSTNSSKDQLNVHILGAEKLPGRATSGLADPFCIVRLAFIGQLGEPTDQASVNLPFVTTPAGELRGGADSLFFQHEEVLELPGALAEGMVAARASWHYQVDLIDMKKQVVLCSGSISVLEMLDDICRTEGRCEVTRYTIREKLEESKSLLQKPSTPDPFADEERCGSVLRKIVLKQLDKPYKAALDQGEVDMSSVKPKRKQVGEAIGSALVTLGLRNNTERVDRGTDDMELHVRFQVVSRWKGLARGSRSPPSVPMQAPSAVRCIATLANSIVAGYEDGNVFIWDASGHGGPLHQFQAHAVPVSAIAVLPPLGCVVTAGEVRNGLEAFSESRIRLWSTVTLELRQSVSLNGSVARVLRPLVLGAAIEDIMRAAEAAGRSIEKREKVVPPCLAVGTDSRQAKQVRLMRISLDVRKKK</sequence>
<dbReference type="Gene3D" id="2.60.40.150">
    <property type="entry name" value="C2 domain"/>
    <property type="match status" value="3"/>
</dbReference>
<dbReference type="AlphaFoldDB" id="A0A812QP90"/>
<dbReference type="InterPro" id="IPR036322">
    <property type="entry name" value="WD40_repeat_dom_sf"/>
</dbReference>
<keyword evidence="7" id="KW-1185">Reference proteome</keyword>
<reference evidence="6" key="1">
    <citation type="submission" date="2021-02" db="EMBL/GenBank/DDBJ databases">
        <authorList>
            <person name="Dougan E. K."/>
            <person name="Rhodes N."/>
            <person name="Thang M."/>
            <person name="Chan C."/>
        </authorList>
    </citation>
    <scope>NUCLEOTIDE SEQUENCE</scope>
</reference>